<dbReference type="AlphaFoldDB" id="A0A9P6NNX2"/>
<dbReference type="Proteomes" id="UP000886653">
    <property type="component" value="Unassembled WGS sequence"/>
</dbReference>
<keyword evidence="3" id="KW-1185">Reference proteome</keyword>
<evidence type="ECO:0000313" key="2">
    <source>
        <dbReference type="EMBL" id="KAG0146960.1"/>
    </source>
</evidence>
<feature type="region of interest" description="Disordered" evidence="1">
    <location>
        <begin position="1"/>
        <end position="23"/>
    </location>
</feature>
<proteinExistence type="predicted"/>
<comment type="caution">
    <text evidence="2">The sequence shown here is derived from an EMBL/GenBank/DDBJ whole genome shotgun (WGS) entry which is preliminary data.</text>
</comment>
<organism evidence="2 3">
    <name type="scientific">Cronartium quercuum f. sp. fusiforme G11</name>
    <dbReference type="NCBI Taxonomy" id="708437"/>
    <lineage>
        <taxon>Eukaryota</taxon>
        <taxon>Fungi</taxon>
        <taxon>Dikarya</taxon>
        <taxon>Basidiomycota</taxon>
        <taxon>Pucciniomycotina</taxon>
        <taxon>Pucciniomycetes</taxon>
        <taxon>Pucciniales</taxon>
        <taxon>Coleosporiaceae</taxon>
        <taxon>Cronartium</taxon>
    </lineage>
</organism>
<reference evidence="2" key="1">
    <citation type="submission" date="2013-11" db="EMBL/GenBank/DDBJ databases">
        <title>Genome sequence of the fusiform rust pathogen reveals effectors for host alternation and coevolution with pine.</title>
        <authorList>
            <consortium name="DOE Joint Genome Institute"/>
            <person name="Smith K."/>
            <person name="Pendleton A."/>
            <person name="Kubisiak T."/>
            <person name="Anderson C."/>
            <person name="Salamov A."/>
            <person name="Aerts A."/>
            <person name="Riley R."/>
            <person name="Clum A."/>
            <person name="Lindquist E."/>
            <person name="Ence D."/>
            <person name="Campbell M."/>
            <person name="Kronenberg Z."/>
            <person name="Feau N."/>
            <person name="Dhillon B."/>
            <person name="Hamelin R."/>
            <person name="Burleigh J."/>
            <person name="Smith J."/>
            <person name="Yandell M."/>
            <person name="Nelson C."/>
            <person name="Grigoriev I."/>
            <person name="Davis J."/>
        </authorList>
    </citation>
    <scope>NUCLEOTIDE SEQUENCE</scope>
    <source>
        <strain evidence="2">G11</strain>
    </source>
</reference>
<evidence type="ECO:0000313" key="3">
    <source>
        <dbReference type="Proteomes" id="UP000886653"/>
    </source>
</evidence>
<evidence type="ECO:0000256" key="1">
    <source>
        <dbReference type="SAM" id="MobiDB-lite"/>
    </source>
</evidence>
<accession>A0A9P6NNX2</accession>
<gene>
    <name evidence="2" type="ORF">CROQUDRAFT_656754</name>
</gene>
<name>A0A9P6NNX2_9BASI</name>
<protein>
    <submittedName>
        <fullName evidence="2">Uncharacterized protein</fullName>
    </submittedName>
</protein>
<sequence>MQTADPTFSHLQGQLTPRQRQLQCQPSVPAVTLGPSRFRYSSMSIRPKDCPIWVKNTSVYCKDPFPVGFVIFISFE</sequence>
<dbReference type="EMBL" id="MU167254">
    <property type="protein sequence ID" value="KAG0146960.1"/>
    <property type="molecule type" value="Genomic_DNA"/>
</dbReference>